<comment type="caution">
    <text evidence="1">The sequence shown here is derived from an EMBL/GenBank/DDBJ whole genome shotgun (WGS) entry which is preliminary data.</text>
</comment>
<dbReference type="AlphaFoldDB" id="A0A445HB85"/>
<evidence type="ECO:0000313" key="1">
    <source>
        <dbReference type="EMBL" id="RZB70526.1"/>
    </source>
</evidence>
<reference evidence="1 2" key="1">
    <citation type="submission" date="2018-09" db="EMBL/GenBank/DDBJ databases">
        <title>A high-quality reference genome of wild soybean provides a powerful tool to mine soybean genomes.</title>
        <authorList>
            <person name="Xie M."/>
            <person name="Chung C.Y.L."/>
            <person name="Li M.-W."/>
            <person name="Wong F.-L."/>
            <person name="Chan T.-F."/>
            <person name="Lam H.-M."/>
        </authorList>
    </citation>
    <scope>NUCLEOTIDE SEQUENCE [LARGE SCALE GENOMIC DNA]</scope>
    <source>
        <strain evidence="2">cv. W05</strain>
        <tissue evidence="1">Hypocotyl of etiolated seedlings</tissue>
    </source>
</reference>
<keyword evidence="2" id="KW-1185">Reference proteome</keyword>
<dbReference type="Proteomes" id="UP000289340">
    <property type="component" value="Chromosome 13"/>
</dbReference>
<gene>
    <name evidence="1" type="ORF">D0Y65_035479</name>
</gene>
<sequence>MDEDQKNWNEMAKVMMMVNKKPTDMFNTIHIKDQSYGEVSRSFVVRWKDELEHTWHLLDSNDKIHSIKYNQDLQNPTIVPGWTELGDYYGLTGNHQCSTVTLPSHPSSDTFFSAVGDASPPMTLISSFFGYDSFGDCRFFPWKLPFTPSRTLARALQRGSSKVDS</sequence>
<evidence type="ECO:0000313" key="2">
    <source>
        <dbReference type="Proteomes" id="UP000289340"/>
    </source>
</evidence>
<organism evidence="1 2">
    <name type="scientific">Glycine soja</name>
    <name type="common">Wild soybean</name>
    <dbReference type="NCBI Taxonomy" id="3848"/>
    <lineage>
        <taxon>Eukaryota</taxon>
        <taxon>Viridiplantae</taxon>
        <taxon>Streptophyta</taxon>
        <taxon>Embryophyta</taxon>
        <taxon>Tracheophyta</taxon>
        <taxon>Spermatophyta</taxon>
        <taxon>Magnoliopsida</taxon>
        <taxon>eudicotyledons</taxon>
        <taxon>Gunneridae</taxon>
        <taxon>Pentapetalae</taxon>
        <taxon>rosids</taxon>
        <taxon>fabids</taxon>
        <taxon>Fabales</taxon>
        <taxon>Fabaceae</taxon>
        <taxon>Papilionoideae</taxon>
        <taxon>50 kb inversion clade</taxon>
        <taxon>NPAAA clade</taxon>
        <taxon>indigoferoid/millettioid clade</taxon>
        <taxon>Phaseoleae</taxon>
        <taxon>Glycine</taxon>
        <taxon>Glycine subgen. Soja</taxon>
    </lineage>
</organism>
<proteinExistence type="predicted"/>
<accession>A0A445HB85</accession>
<dbReference type="EMBL" id="QZWG01000013">
    <property type="protein sequence ID" value="RZB70526.1"/>
    <property type="molecule type" value="Genomic_DNA"/>
</dbReference>
<name>A0A445HB85_GLYSO</name>
<protein>
    <submittedName>
        <fullName evidence="1">Uncharacterized protein</fullName>
    </submittedName>
</protein>